<reference evidence="1" key="1">
    <citation type="submission" date="2014-11" db="EMBL/GenBank/DDBJ databases">
        <authorList>
            <person name="Amaro Gonzalez C."/>
        </authorList>
    </citation>
    <scope>NUCLEOTIDE SEQUENCE</scope>
</reference>
<accession>A0A0E9T4D0</accession>
<sequence>MLSFTTIAIGLFQQQQSIISTERGCKCEQLFPAHPHFFILKYGEVWVHLRHYFSLTFCLNH</sequence>
<protein>
    <submittedName>
        <fullName evidence="1">Uncharacterized protein</fullName>
    </submittedName>
</protein>
<proteinExistence type="predicted"/>
<organism evidence="1">
    <name type="scientific">Anguilla anguilla</name>
    <name type="common">European freshwater eel</name>
    <name type="synonym">Muraena anguilla</name>
    <dbReference type="NCBI Taxonomy" id="7936"/>
    <lineage>
        <taxon>Eukaryota</taxon>
        <taxon>Metazoa</taxon>
        <taxon>Chordata</taxon>
        <taxon>Craniata</taxon>
        <taxon>Vertebrata</taxon>
        <taxon>Euteleostomi</taxon>
        <taxon>Actinopterygii</taxon>
        <taxon>Neopterygii</taxon>
        <taxon>Teleostei</taxon>
        <taxon>Anguilliformes</taxon>
        <taxon>Anguillidae</taxon>
        <taxon>Anguilla</taxon>
    </lineage>
</organism>
<reference evidence="1" key="2">
    <citation type="journal article" date="2015" name="Fish Shellfish Immunol.">
        <title>Early steps in the European eel (Anguilla anguilla)-Vibrio vulnificus interaction in the gills: Role of the RtxA13 toxin.</title>
        <authorList>
            <person name="Callol A."/>
            <person name="Pajuelo D."/>
            <person name="Ebbesson L."/>
            <person name="Teles M."/>
            <person name="MacKenzie S."/>
            <person name="Amaro C."/>
        </authorList>
    </citation>
    <scope>NUCLEOTIDE SEQUENCE</scope>
</reference>
<dbReference type="EMBL" id="GBXM01060300">
    <property type="protein sequence ID" value="JAH48277.1"/>
    <property type="molecule type" value="Transcribed_RNA"/>
</dbReference>
<dbReference type="AlphaFoldDB" id="A0A0E9T4D0"/>
<name>A0A0E9T4D0_ANGAN</name>
<evidence type="ECO:0000313" key="1">
    <source>
        <dbReference type="EMBL" id="JAH48277.1"/>
    </source>
</evidence>